<dbReference type="EC" id="4.2.1.75" evidence="2"/>
<name>A0A7W9B2T3_9SPHN</name>
<sequence>MSAGLPLLVTRADPGGARTVARARAMGLDAHHLPLFAARPLSWRAPDPAGFDALLLTSAQAARLGGEDLAKLSALPVHAVGAVTAAAAEAAGLRVVAVGEADGQQLLDAMTSARIRRILWLTGRDRSALDPRGAAMIALACYAVDPVPPPAEWDRLIARPAVLSVHSARGAARLADLAGPARGHLALAAIGPTAAAAAGEGWSDVAVAARPEDAALLAQARFLCHKGAQMGSFES</sequence>
<proteinExistence type="predicted"/>
<organism evidence="2 3">
    <name type="scientific">Sphingopyxis panaciterrulae</name>
    <dbReference type="NCBI Taxonomy" id="462372"/>
    <lineage>
        <taxon>Bacteria</taxon>
        <taxon>Pseudomonadati</taxon>
        <taxon>Pseudomonadota</taxon>
        <taxon>Alphaproteobacteria</taxon>
        <taxon>Sphingomonadales</taxon>
        <taxon>Sphingomonadaceae</taxon>
        <taxon>Sphingopyxis</taxon>
    </lineage>
</organism>
<protein>
    <submittedName>
        <fullName evidence="2">Uroporphyrinogen-III synthase</fullName>
        <ecNumber evidence="2">4.2.1.75</ecNumber>
    </submittedName>
</protein>
<keyword evidence="3" id="KW-1185">Reference proteome</keyword>
<dbReference type="SUPFAM" id="SSF69618">
    <property type="entry name" value="HemD-like"/>
    <property type="match status" value="1"/>
</dbReference>
<dbReference type="InterPro" id="IPR003754">
    <property type="entry name" value="4pyrrol_synth_uPrphyn_synth"/>
</dbReference>
<keyword evidence="2" id="KW-0456">Lyase</keyword>
<reference evidence="2 3" key="1">
    <citation type="submission" date="2020-08" db="EMBL/GenBank/DDBJ databases">
        <title>Genomic Encyclopedia of Type Strains, Phase IV (KMG-IV): sequencing the most valuable type-strain genomes for metagenomic binning, comparative biology and taxonomic classification.</title>
        <authorList>
            <person name="Goeker M."/>
        </authorList>
    </citation>
    <scope>NUCLEOTIDE SEQUENCE [LARGE SCALE GENOMIC DNA]</scope>
    <source>
        <strain evidence="2 3">DSM 27163</strain>
    </source>
</reference>
<evidence type="ECO:0000313" key="2">
    <source>
        <dbReference type="EMBL" id="MBB5704824.1"/>
    </source>
</evidence>
<dbReference type="AlphaFoldDB" id="A0A7W9B2T3"/>
<dbReference type="Proteomes" id="UP000537161">
    <property type="component" value="Unassembled WGS sequence"/>
</dbReference>
<evidence type="ECO:0000313" key="3">
    <source>
        <dbReference type="Proteomes" id="UP000537161"/>
    </source>
</evidence>
<dbReference type="GO" id="GO:0004852">
    <property type="term" value="F:uroporphyrinogen-III synthase activity"/>
    <property type="evidence" value="ECO:0007669"/>
    <property type="project" value="UniProtKB-EC"/>
</dbReference>
<comment type="caution">
    <text evidence="2">The sequence shown here is derived from an EMBL/GenBank/DDBJ whole genome shotgun (WGS) entry which is preliminary data.</text>
</comment>
<dbReference type="RefSeq" id="WP_184094319.1">
    <property type="nucleotide sequence ID" value="NZ_JACIJH010000001.1"/>
</dbReference>
<feature type="domain" description="Tetrapyrrole biosynthesis uroporphyrinogen III synthase" evidence="1">
    <location>
        <begin position="19"/>
        <end position="217"/>
    </location>
</feature>
<evidence type="ECO:0000259" key="1">
    <source>
        <dbReference type="Pfam" id="PF02602"/>
    </source>
</evidence>
<dbReference type="EMBL" id="JACIJH010000001">
    <property type="protein sequence ID" value="MBB5704824.1"/>
    <property type="molecule type" value="Genomic_DNA"/>
</dbReference>
<dbReference type="Gene3D" id="3.40.50.10090">
    <property type="match status" value="2"/>
</dbReference>
<dbReference type="InterPro" id="IPR036108">
    <property type="entry name" value="4pyrrol_syn_uPrphyn_synt_sf"/>
</dbReference>
<dbReference type="GO" id="GO:0033014">
    <property type="term" value="P:tetrapyrrole biosynthetic process"/>
    <property type="evidence" value="ECO:0007669"/>
    <property type="project" value="InterPro"/>
</dbReference>
<dbReference type="Pfam" id="PF02602">
    <property type="entry name" value="HEM4"/>
    <property type="match status" value="1"/>
</dbReference>
<accession>A0A7W9B2T3</accession>
<gene>
    <name evidence="2" type="ORF">FHR21_000149</name>
</gene>